<dbReference type="InParanoid" id="Q22F08"/>
<feature type="transmembrane region" description="Helical" evidence="3">
    <location>
        <begin position="615"/>
        <end position="633"/>
    </location>
</feature>
<dbReference type="KEGG" id="tet:TTHERM_00822050"/>
<evidence type="ECO:0000256" key="1">
    <source>
        <dbReference type="SAM" id="Coils"/>
    </source>
</evidence>
<dbReference type="HOGENOM" id="CLU_427969_0_0_1"/>
<feature type="region of interest" description="Disordered" evidence="2">
    <location>
        <begin position="550"/>
        <end position="609"/>
    </location>
</feature>
<dbReference type="RefSeq" id="XP_001031530.1">
    <property type="nucleotide sequence ID" value="XM_001031530.2"/>
</dbReference>
<feature type="region of interest" description="Disordered" evidence="2">
    <location>
        <begin position="306"/>
        <end position="338"/>
    </location>
</feature>
<keyword evidence="5" id="KW-1185">Reference proteome</keyword>
<dbReference type="EMBL" id="GG662544">
    <property type="protein sequence ID" value="EAR83867.1"/>
    <property type="molecule type" value="Genomic_DNA"/>
</dbReference>
<sequence>MNASQIQKKYELQKQKIQELVFQIEKEYKESSQLNYERQKEQEDRENEMERIKNKLQMIKSQNEELQMSANESFLRNSYLQKQIEESESEQQQNMLIIQQMNRKLNYLQDIKKNLENMNNIHSNSLENASLMEQTNEDYKKQMEQNNIKIQKIDTEIQFSKERLEALLKKYQQLKMNEKNIKELQQCLDKEKSKYNKQVQNLSVQNSMLQSQVKEMQASYCQVKQDVKANKEPRKQHTLAQIAQILTPEDFDRKPKYNQELSETSCKTFHLFQESSFMNKIKVSDFNSNNIPDNESDSRSFISLKYSQQPQQQTSNLAMSNKNPFNQNDNSLNNSNQKSLSNLNLQSINISNKQNVSNSNLLNEQNSKDKNQFNKQKEQPQIQKQYLSDNNKYPQSQISQQGQGQSQLQQQRNENGKSQYNQQQTLGKSQQSPLYSQTQQEFNQQNLIQQKLNVQQKSQQQPEYLQQKQQVQQQQSFQTQKQFQELPPKHQAPNKQQIIQQINKNIQRNRAITTYQNEEPQSLNPLQKYESSSKYQKGLQTIYESQNIHEKPESLEDTPKKVKQFNNSSEVTQRMRCAASLQGSSNISNTKSGYNSDVKERKSKAIHSRQKSNSIYSSLIIGAGVVAASFVYYKLAPKKQ</sequence>
<feature type="coiled-coil region" evidence="1">
    <location>
        <begin position="42"/>
        <end position="69"/>
    </location>
</feature>
<reference evidence="5" key="1">
    <citation type="journal article" date="2006" name="PLoS Biol.">
        <title>Macronuclear genome sequence of the ciliate Tetrahymena thermophila, a model eukaryote.</title>
        <authorList>
            <person name="Eisen J.A."/>
            <person name="Coyne R.S."/>
            <person name="Wu M."/>
            <person name="Wu D."/>
            <person name="Thiagarajan M."/>
            <person name="Wortman J.R."/>
            <person name="Badger J.H."/>
            <person name="Ren Q."/>
            <person name="Amedeo P."/>
            <person name="Jones K.M."/>
            <person name="Tallon L.J."/>
            <person name="Delcher A.L."/>
            <person name="Salzberg S.L."/>
            <person name="Silva J.C."/>
            <person name="Haas B.J."/>
            <person name="Majoros W.H."/>
            <person name="Farzad M."/>
            <person name="Carlton J.M."/>
            <person name="Smith R.K. Jr."/>
            <person name="Garg J."/>
            <person name="Pearlman R.E."/>
            <person name="Karrer K.M."/>
            <person name="Sun L."/>
            <person name="Manning G."/>
            <person name="Elde N.C."/>
            <person name="Turkewitz A.P."/>
            <person name="Asai D.J."/>
            <person name="Wilkes D.E."/>
            <person name="Wang Y."/>
            <person name="Cai H."/>
            <person name="Collins K."/>
            <person name="Stewart B.A."/>
            <person name="Lee S.R."/>
            <person name="Wilamowska K."/>
            <person name="Weinberg Z."/>
            <person name="Ruzzo W.L."/>
            <person name="Wloga D."/>
            <person name="Gaertig J."/>
            <person name="Frankel J."/>
            <person name="Tsao C.-C."/>
            <person name="Gorovsky M.A."/>
            <person name="Keeling P.J."/>
            <person name="Waller R.F."/>
            <person name="Patron N.J."/>
            <person name="Cherry J.M."/>
            <person name="Stover N.A."/>
            <person name="Krieger C.J."/>
            <person name="del Toro C."/>
            <person name="Ryder H.F."/>
            <person name="Williamson S.C."/>
            <person name="Barbeau R.A."/>
            <person name="Hamilton E.P."/>
            <person name="Orias E."/>
        </authorList>
    </citation>
    <scope>NUCLEOTIDE SEQUENCE [LARGE SCALE GENOMIC DNA]</scope>
    <source>
        <strain evidence="5">SB210</strain>
    </source>
</reference>
<feature type="compositionally biased region" description="Low complexity" evidence="2">
    <location>
        <begin position="395"/>
        <end position="411"/>
    </location>
</feature>
<feature type="compositionally biased region" description="Polar residues" evidence="2">
    <location>
        <begin position="581"/>
        <end position="595"/>
    </location>
</feature>
<feature type="compositionally biased region" description="Low complexity" evidence="2">
    <location>
        <begin position="326"/>
        <end position="338"/>
    </location>
</feature>
<feature type="compositionally biased region" description="Basic and acidic residues" evidence="2">
    <location>
        <begin position="550"/>
        <end position="560"/>
    </location>
</feature>
<evidence type="ECO:0000256" key="2">
    <source>
        <dbReference type="SAM" id="MobiDB-lite"/>
    </source>
</evidence>
<keyword evidence="3" id="KW-1133">Transmembrane helix</keyword>
<feature type="compositionally biased region" description="Polar residues" evidence="2">
    <location>
        <begin position="412"/>
        <end position="436"/>
    </location>
</feature>
<keyword evidence="3 4" id="KW-0812">Transmembrane</keyword>
<keyword evidence="3" id="KW-0472">Membrane</keyword>
<gene>
    <name evidence="4" type="ORF">TTHERM_00822050</name>
</gene>
<feature type="compositionally biased region" description="Polar residues" evidence="2">
    <location>
        <begin position="306"/>
        <end position="325"/>
    </location>
</feature>
<feature type="region of interest" description="Disordered" evidence="2">
    <location>
        <begin position="393"/>
        <end position="440"/>
    </location>
</feature>
<accession>Q22F08</accession>
<evidence type="ECO:0000256" key="3">
    <source>
        <dbReference type="SAM" id="Phobius"/>
    </source>
</evidence>
<evidence type="ECO:0000313" key="4">
    <source>
        <dbReference type="EMBL" id="EAR83867.1"/>
    </source>
</evidence>
<keyword evidence="1" id="KW-0175">Coiled coil</keyword>
<organism evidence="4 5">
    <name type="scientific">Tetrahymena thermophila (strain SB210)</name>
    <dbReference type="NCBI Taxonomy" id="312017"/>
    <lineage>
        <taxon>Eukaryota</taxon>
        <taxon>Sar</taxon>
        <taxon>Alveolata</taxon>
        <taxon>Ciliophora</taxon>
        <taxon>Intramacronucleata</taxon>
        <taxon>Oligohymenophorea</taxon>
        <taxon>Hymenostomatida</taxon>
        <taxon>Tetrahymenina</taxon>
        <taxon>Tetrahymenidae</taxon>
        <taxon>Tetrahymena</taxon>
    </lineage>
</organism>
<feature type="region of interest" description="Disordered" evidence="2">
    <location>
        <begin position="476"/>
        <end position="495"/>
    </location>
</feature>
<evidence type="ECO:0000313" key="5">
    <source>
        <dbReference type="Proteomes" id="UP000009168"/>
    </source>
</evidence>
<feature type="coiled-coil region" evidence="1">
    <location>
        <begin position="98"/>
        <end position="219"/>
    </location>
</feature>
<dbReference type="AlphaFoldDB" id="Q22F08"/>
<proteinExistence type="predicted"/>
<dbReference type="GeneID" id="7835532"/>
<name>Q22F08_TETTS</name>
<protein>
    <submittedName>
        <fullName evidence="4">Transmembrane protein, putative</fullName>
    </submittedName>
</protein>
<dbReference type="Proteomes" id="UP000009168">
    <property type="component" value="Unassembled WGS sequence"/>
</dbReference>